<dbReference type="SUPFAM" id="SSF48371">
    <property type="entry name" value="ARM repeat"/>
    <property type="match status" value="1"/>
</dbReference>
<organism evidence="1 2">
    <name type="scientific">Euzebya pacifica</name>
    <dbReference type="NCBI Taxonomy" id="1608957"/>
    <lineage>
        <taxon>Bacteria</taxon>
        <taxon>Bacillati</taxon>
        <taxon>Actinomycetota</taxon>
        <taxon>Nitriliruptoria</taxon>
        <taxon>Euzebyales</taxon>
    </lineage>
</organism>
<evidence type="ECO:0000313" key="1">
    <source>
        <dbReference type="EMBL" id="AXV07367.1"/>
    </source>
</evidence>
<keyword evidence="2" id="KW-1185">Reference proteome</keyword>
<accession>A0A346XYS0</accession>
<proteinExistence type="predicted"/>
<dbReference type="AlphaFoldDB" id="A0A346XYS0"/>
<dbReference type="InterPro" id="IPR043746">
    <property type="entry name" value="DUF5691"/>
</dbReference>
<protein>
    <recommendedName>
        <fullName evidence="3">HEAT repeat-containing protein</fullName>
    </recommendedName>
</protein>
<dbReference type="InterPro" id="IPR016024">
    <property type="entry name" value="ARM-type_fold"/>
</dbReference>
<evidence type="ECO:0008006" key="3">
    <source>
        <dbReference type="Google" id="ProtNLM"/>
    </source>
</evidence>
<dbReference type="KEGG" id="euz:DVS28_a2688"/>
<dbReference type="RefSeq" id="WP_164710486.1">
    <property type="nucleotide sequence ID" value="NZ_CP031165.1"/>
</dbReference>
<evidence type="ECO:0000313" key="2">
    <source>
        <dbReference type="Proteomes" id="UP000264006"/>
    </source>
</evidence>
<sequence>MAGAVGVTEDWRWNDLVAHATLGTGRRGDVPERSLLGIALPGDGSVEDRVLQAAAAGWSARRASLRAHALEAVDARWDAPEEEPLGVAPPDALQLLDGILSGLVATPDRAGLLTRWLTVAGTAGWRISSGHLTEVLDQVPRPLPGEAVAAIGRQGRWLASLGQTRWADALIDVPTAEEQLAIGGRQRRVAAVRLWSVAPDRGHDILAERWGHWSAGVRTDVVTAVGALVRSDDEQWLEAALRDETPRVRHAAARALGRLPDSRRAQRMAERLVRLVHLDPPRRAGSGAERSRAATVTLADVRPSTADLVDATAAPPPVGLTAWWQGQVLSAAPRHAWERLTGSLDATTAVLADHPPLLLAAARAAADQRDAILAERLRPALLAAHEAPVPPGAVLPPGGDRWMERLHDVLALVDGPWSPELTDDVVTWCATHPRPGTALGTMATLLATRAGGVLDQRLAAARPTGLHAQMVASTIDRISLSRSLYRAIDHMIHDRTEP</sequence>
<dbReference type="Gene3D" id="1.25.10.10">
    <property type="entry name" value="Leucine-rich Repeat Variant"/>
    <property type="match status" value="1"/>
</dbReference>
<reference evidence="1 2" key="1">
    <citation type="submission" date="2018-09" db="EMBL/GenBank/DDBJ databases">
        <title>Complete genome sequence of Euzebya sp. DY32-46 isolated from seawater of Pacific Ocean.</title>
        <authorList>
            <person name="Xu L."/>
            <person name="Wu Y.-H."/>
            <person name="Xu X.-W."/>
        </authorList>
    </citation>
    <scope>NUCLEOTIDE SEQUENCE [LARGE SCALE GENOMIC DNA]</scope>
    <source>
        <strain evidence="1 2">DY32-46</strain>
    </source>
</reference>
<dbReference type="Proteomes" id="UP000264006">
    <property type="component" value="Chromosome"/>
</dbReference>
<dbReference type="InterPro" id="IPR011989">
    <property type="entry name" value="ARM-like"/>
</dbReference>
<dbReference type="Pfam" id="PF18944">
    <property type="entry name" value="DUF5691"/>
    <property type="match status" value="1"/>
</dbReference>
<gene>
    <name evidence="1" type="ORF">DVS28_a2688</name>
</gene>
<dbReference type="EMBL" id="CP031165">
    <property type="protein sequence ID" value="AXV07367.1"/>
    <property type="molecule type" value="Genomic_DNA"/>
</dbReference>
<name>A0A346XYS0_9ACTN</name>